<proteinExistence type="predicted"/>
<dbReference type="InterPro" id="IPR002937">
    <property type="entry name" value="Amino_oxidase"/>
</dbReference>
<evidence type="ECO:0000313" key="3">
    <source>
        <dbReference type="Proteomes" id="UP000514752"/>
    </source>
</evidence>
<dbReference type="NCBIfam" id="TIGR03467">
    <property type="entry name" value="HpnE"/>
    <property type="match status" value="1"/>
</dbReference>
<dbReference type="InterPro" id="IPR036188">
    <property type="entry name" value="FAD/NAD-bd_sf"/>
</dbReference>
<gene>
    <name evidence="2" type="ORF">H3L94_07260</name>
</gene>
<dbReference type="Proteomes" id="UP000514752">
    <property type="component" value="Chromosome"/>
</dbReference>
<dbReference type="Gene3D" id="3.90.660.10">
    <property type="match status" value="1"/>
</dbReference>
<dbReference type="Gene3D" id="3.50.50.60">
    <property type="entry name" value="FAD/NAD(P)-binding domain"/>
    <property type="match status" value="2"/>
</dbReference>
<name>A0A7D7SFZ7_9NEIS</name>
<dbReference type="PANTHER" id="PTHR42923:SF47">
    <property type="entry name" value="BLR3003 PROTEIN"/>
    <property type="match status" value="1"/>
</dbReference>
<accession>A0A7D7SFZ7</accession>
<dbReference type="PANTHER" id="PTHR42923">
    <property type="entry name" value="PROTOPORPHYRINOGEN OXIDASE"/>
    <property type="match status" value="1"/>
</dbReference>
<dbReference type="GO" id="GO:0016491">
    <property type="term" value="F:oxidoreductase activity"/>
    <property type="evidence" value="ECO:0007669"/>
    <property type="project" value="InterPro"/>
</dbReference>
<dbReference type="PRINTS" id="PR00420">
    <property type="entry name" value="RNGMNOXGNASE"/>
</dbReference>
<dbReference type="InterPro" id="IPR017830">
    <property type="entry name" value="SQase_HpnE"/>
</dbReference>
<dbReference type="AlphaFoldDB" id="A0A7D7SFZ7"/>
<evidence type="ECO:0000313" key="2">
    <source>
        <dbReference type="EMBL" id="QMT39672.1"/>
    </source>
</evidence>
<feature type="domain" description="Amine oxidase" evidence="1">
    <location>
        <begin position="15"/>
        <end position="425"/>
    </location>
</feature>
<dbReference type="SUPFAM" id="SSF51905">
    <property type="entry name" value="FAD/NAD(P)-binding domain"/>
    <property type="match status" value="1"/>
</dbReference>
<dbReference type="RefSeq" id="WP_182121472.1">
    <property type="nucleotide sequence ID" value="NZ_CP059567.1"/>
</dbReference>
<dbReference type="InterPro" id="IPR050464">
    <property type="entry name" value="Zeta_carotene_desat/Oxidored"/>
</dbReference>
<sequence>MKRKPNIAVIGAGWAGLAAAEQLCGRAEVTVFEAGKTAGGRARALAGEGSGFARLDNGQHILLGAYRQVLALLARCGVAEEDAFLRLPMQWRMHGGLSFAAKNLPAPFHLLAGVLTAKGAGQGGRLALLRQMRALQSYSAPPDMSVAAWLRQQQVSRHLWQMFWQPLVWGAMNTDLEQAALWRLQNVLRDGVWHSKTGSDMLLPRRDLGSLLVAPLCRRLAKHGVRLRLQTRVGAPEIGLSGSLKLAGETFDAVVVAAAPYHAPALLPAGTPAEVHDALSQLRYHAITTVYLRYAQAPKLPAPMTGLAEGTAQWLIDRHALGMGWHELSAVISLSEQHGALSREQWIERVHRDVLRVCPDLGEPLAGFALTEKRATSAAVVSALAVPQAWLRQQRVYLAGDYLHPRYPATLEAAVQSGEQAAALLMADWARLGPAML</sequence>
<dbReference type="Pfam" id="PF01593">
    <property type="entry name" value="Amino_oxidase"/>
    <property type="match status" value="1"/>
</dbReference>
<protein>
    <submittedName>
        <fullName evidence="2">FAD-dependent oxidoreductase</fullName>
    </submittedName>
</protein>
<reference evidence="2 3" key="1">
    <citation type="submission" date="2020-07" db="EMBL/GenBank/DDBJ databases">
        <title>Genomic diversity of species in the Neisseriaceae family.</title>
        <authorList>
            <person name="Vincent A.T."/>
            <person name="Bernet E."/>
            <person name="Veyrier F.J."/>
        </authorList>
    </citation>
    <scope>NUCLEOTIDE SEQUENCE [LARGE SCALE GENOMIC DNA]</scope>
    <source>
        <strain evidence="2 3">DSM 22244</strain>
    </source>
</reference>
<dbReference type="EMBL" id="CP059567">
    <property type="protein sequence ID" value="QMT39672.1"/>
    <property type="molecule type" value="Genomic_DNA"/>
</dbReference>
<evidence type="ECO:0000259" key="1">
    <source>
        <dbReference type="Pfam" id="PF01593"/>
    </source>
</evidence>
<dbReference type="KEGG" id="nsg:H3L94_07260"/>
<organism evidence="2 3">
    <name type="scientific">Neisseria shayeganii</name>
    <dbReference type="NCBI Taxonomy" id="607712"/>
    <lineage>
        <taxon>Bacteria</taxon>
        <taxon>Pseudomonadati</taxon>
        <taxon>Pseudomonadota</taxon>
        <taxon>Betaproteobacteria</taxon>
        <taxon>Neisseriales</taxon>
        <taxon>Neisseriaceae</taxon>
        <taxon>Neisseria</taxon>
    </lineage>
</organism>